<sequence>MTASHDIPQRIGRFRIDSVLGRGAMGIVYKGYDEQIDRPVGIKLIRADLLEGEERENYFARFLNEAKIAGRCLHQNIVNLYDFSFHENNPYLVMEYVDGVGLQQALPRGTQWKESDVIPIALQALNALNYAHSLGIVHRDVKPPNILLTTESKLKITDFGISRLSSTEQTMTPLLIGTPSYMSPEQCMGGELDGRSDLFSLGCVMYEMLAGRKPFTGASYTDTIISILNKPHEPLQNIRSDLTPALVEAIDRALAKKPADRFENARAFAYVLEEISGSSASRITPIPADLAEKVAQSQKQSEEKQFSAHKSAPSADDDDDTLVAPLPERVEEVSHQVHPGGGVKQAALSDEDDDPTEVMVLDDLHAKLAQESAPHVGEQVSPEEAVSVAEGTGSESIAGGYDTSPSHEAHEDEQIAWLNWTAQCLTRVIGPIGPLVVERFWKESHPEALIEDCANFIQHANEREAFLRYVHGTNTFQNLTRVK</sequence>
<accession>A0A4Y6UFI3</accession>
<evidence type="ECO:0000256" key="5">
    <source>
        <dbReference type="SAM" id="MobiDB-lite"/>
    </source>
</evidence>
<dbReference type="Gene3D" id="3.30.200.20">
    <property type="entry name" value="Phosphorylase Kinase, domain 1"/>
    <property type="match status" value="1"/>
</dbReference>
<feature type="region of interest" description="Disordered" evidence="5">
    <location>
        <begin position="294"/>
        <end position="353"/>
    </location>
</feature>
<dbReference type="InterPro" id="IPR058395">
    <property type="entry name" value="DUF8082"/>
</dbReference>
<gene>
    <name evidence="7" type="ORF">E3D00_01035</name>
</gene>
<keyword evidence="4" id="KW-0067">ATP-binding</keyword>
<dbReference type="PROSITE" id="PS50011">
    <property type="entry name" value="PROTEIN_KINASE_DOM"/>
    <property type="match status" value="1"/>
</dbReference>
<dbReference type="OrthoDB" id="9801841at2"/>
<dbReference type="Pfam" id="PF26309">
    <property type="entry name" value="DUF8082"/>
    <property type="match status" value="1"/>
</dbReference>
<keyword evidence="3 7" id="KW-0418">Kinase</keyword>
<feature type="region of interest" description="Disordered" evidence="5">
    <location>
        <begin position="371"/>
        <end position="409"/>
    </location>
</feature>
<dbReference type="RefSeq" id="WP_141459160.1">
    <property type="nucleotide sequence ID" value="NZ_CP038141.1"/>
</dbReference>
<keyword evidence="1" id="KW-0808">Transferase</keyword>
<dbReference type="SUPFAM" id="SSF56112">
    <property type="entry name" value="Protein kinase-like (PK-like)"/>
    <property type="match status" value="1"/>
</dbReference>
<dbReference type="PANTHER" id="PTHR43289:SF6">
    <property type="entry name" value="SERINE_THREONINE-PROTEIN KINASE NEKL-3"/>
    <property type="match status" value="1"/>
</dbReference>
<dbReference type="SMART" id="SM00220">
    <property type="entry name" value="S_TKc"/>
    <property type="match status" value="1"/>
</dbReference>
<evidence type="ECO:0000259" key="6">
    <source>
        <dbReference type="PROSITE" id="PS50011"/>
    </source>
</evidence>
<dbReference type="PANTHER" id="PTHR43289">
    <property type="entry name" value="MITOGEN-ACTIVATED PROTEIN KINASE KINASE KINASE 20-RELATED"/>
    <property type="match status" value="1"/>
</dbReference>
<dbReference type="InterPro" id="IPR000719">
    <property type="entry name" value="Prot_kinase_dom"/>
</dbReference>
<keyword evidence="8" id="KW-1185">Reference proteome</keyword>
<dbReference type="GO" id="GO:0004674">
    <property type="term" value="F:protein serine/threonine kinase activity"/>
    <property type="evidence" value="ECO:0007669"/>
    <property type="project" value="UniProtKB-KW"/>
</dbReference>
<dbReference type="PROSITE" id="PS00108">
    <property type="entry name" value="PROTEIN_KINASE_ST"/>
    <property type="match status" value="1"/>
</dbReference>
<dbReference type="KEGG" id="ssam:E3D00_01035"/>
<dbReference type="Gene3D" id="1.10.510.10">
    <property type="entry name" value="Transferase(Phosphotransferase) domain 1"/>
    <property type="match status" value="1"/>
</dbReference>
<evidence type="ECO:0000256" key="1">
    <source>
        <dbReference type="ARBA" id="ARBA00022679"/>
    </source>
</evidence>
<dbReference type="InterPro" id="IPR011009">
    <property type="entry name" value="Kinase-like_dom_sf"/>
</dbReference>
<reference evidence="7 8" key="1">
    <citation type="submission" date="2019-03" db="EMBL/GenBank/DDBJ databases">
        <title>The complete genome sequence of Swingsia samuiensis NBRC107927(T).</title>
        <authorList>
            <person name="Chua K.-O."/>
            <person name="Chan K.-G."/>
            <person name="See-Too W.-S."/>
        </authorList>
    </citation>
    <scope>NUCLEOTIDE SEQUENCE [LARGE SCALE GENOMIC DNA]</scope>
    <source>
        <strain evidence="7 8">AH83</strain>
    </source>
</reference>
<evidence type="ECO:0000256" key="3">
    <source>
        <dbReference type="ARBA" id="ARBA00022777"/>
    </source>
</evidence>
<dbReference type="GO" id="GO:0005524">
    <property type="term" value="F:ATP binding"/>
    <property type="evidence" value="ECO:0007669"/>
    <property type="project" value="UniProtKB-KW"/>
</dbReference>
<feature type="domain" description="Protein kinase" evidence="6">
    <location>
        <begin position="14"/>
        <end position="275"/>
    </location>
</feature>
<protein>
    <submittedName>
        <fullName evidence="7">Serine/threonine protein kinase</fullName>
    </submittedName>
</protein>
<evidence type="ECO:0000313" key="8">
    <source>
        <dbReference type="Proteomes" id="UP000316313"/>
    </source>
</evidence>
<organism evidence="7 8">
    <name type="scientific">Swingsia samuiensis</name>
    <dbReference type="NCBI Taxonomy" id="1293412"/>
    <lineage>
        <taxon>Bacteria</taxon>
        <taxon>Pseudomonadati</taxon>
        <taxon>Pseudomonadota</taxon>
        <taxon>Alphaproteobacteria</taxon>
        <taxon>Acetobacterales</taxon>
        <taxon>Acetobacteraceae</taxon>
        <taxon>Swingsia</taxon>
    </lineage>
</organism>
<dbReference type="CDD" id="cd14014">
    <property type="entry name" value="STKc_PknB_like"/>
    <property type="match status" value="1"/>
</dbReference>
<dbReference type="EMBL" id="CP038141">
    <property type="protein sequence ID" value="QDH16313.1"/>
    <property type="molecule type" value="Genomic_DNA"/>
</dbReference>
<dbReference type="AlphaFoldDB" id="A0A4Y6UFI3"/>
<dbReference type="InterPro" id="IPR008271">
    <property type="entry name" value="Ser/Thr_kinase_AS"/>
</dbReference>
<keyword evidence="7" id="KW-0723">Serine/threonine-protein kinase</keyword>
<evidence type="ECO:0000256" key="4">
    <source>
        <dbReference type="ARBA" id="ARBA00022840"/>
    </source>
</evidence>
<keyword evidence="2" id="KW-0547">Nucleotide-binding</keyword>
<dbReference type="Proteomes" id="UP000316313">
    <property type="component" value="Chromosome"/>
</dbReference>
<evidence type="ECO:0000256" key="2">
    <source>
        <dbReference type="ARBA" id="ARBA00022741"/>
    </source>
</evidence>
<evidence type="ECO:0000313" key="7">
    <source>
        <dbReference type="EMBL" id="QDH16313.1"/>
    </source>
</evidence>
<proteinExistence type="predicted"/>
<name>A0A4Y6UFI3_9PROT</name>
<dbReference type="Pfam" id="PF00069">
    <property type="entry name" value="Pkinase"/>
    <property type="match status" value="1"/>
</dbReference>